<dbReference type="Proteomes" id="UP000539473">
    <property type="component" value="Unassembled WGS sequence"/>
</dbReference>
<protein>
    <submittedName>
        <fullName evidence="1">Uncharacterized protein</fullName>
    </submittedName>
</protein>
<dbReference type="RefSeq" id="WP_184115227.1">
    <property type="nucleotide sequence ID" value="NZ_BNAJ01000015.1"/>
</dbReference>
<dbReference type="EMBL" id="JACHFK010000014">
    <property type="protein sequence ID" value="MBB5378605.1"/>
    <property type="molecule type" value="Genomic_DNA"/>
</dbReference>
<reference evidence="1 2" key="1">
    <citation type="submission" date="2020-08" db="EMBL/GenBank/DDBJ databases">
        <title>Genomic Encyclopedia of Type Strains, Phase IV (KMG-IV): sequencing the most valuable type-strain genomes for metagenomic binning, comparative biology and taxonomic classification.</title>
        <authorList>
            <person name="Goeker M."/>
        </authorList>
    </citation>
    <scope>NUCLEOTIDE SEQUENCE [LARGE SCALE GENOMIC DNA]</scope>
    <source>
        <strain evidence="1 2">DSM 27521</strain>
    </source>
</reference>
<evidence type="ECO:0000313" key="2">
    <source>
        <dbReference type="Proteomes" id="UP000539473"/>
    </source>
</evidence>
<evidence type="ECO:0000313" key="1">
    <source>
        <dbReference type="EMBL" id="MBB5378605.1"/>
    </source>
</evidence>
<comment type="caution">
    <text evidence="1">The sequence shown here is derived from an EMBL/GenBank/DDBJ whole genome shotgun (WGS) entry which is preliminary data.</text>
</comment>
<organism evidence="1 2">
    <name type="scientific">Deinococcus metalli</name>
    <dbReference type="NCBI Taxonomy" id="1141878"/>
    <lineage>
        <taxon>Bacteria</taxon>
        <taxon>Thermotogati</taxon>
        <taxon>Deinococcota</taxon>
        <taxon>Deinococci</taxon>
        <taxon>Deinococcales</taxon>
        <taxon>Deinococcaceae</taxon>
        <taxon>Deinococcus</taxon>
    </lineage>
</organism>
<sequence length="133" mass="14923">MLMSELADELKMDPGNMARQVKLYYTLREDDRPSRLDPQAVEHLRAAHRLVVSGAVRNYPQALRQVLGLTEVPVPSAVLKEILQSLEGVRDSQLRTEKRLNSMAKAFKALLIQSDKQGRLDDPNAVDESSDPT</sequence>
<proteinExistence type="predicted"/>
<gene>
    <name evidence="1" type="ORF">HNQ07_004112</name>
</gene>
<dbReference type="AlphaFoldDB" id="A0A7W8NS60"/>
<accession>A0A7W8NS60</accession>
<name>A0A7W8NS60_9DEIO</name>